<feature type="transmembrane region" description="Helical" evidence="8">
    <location>
        <begin position="131"/>
        <end position="149"/>
    </location>
</feature>
<dbReference type="GO" id="GO:0016020">
    <property type="term" value="C:membrane"/>
    <property type="evidence" value="ECO:0007669"/>
    <property type="project" value="UniProtKB-SubCell"/>
</dbReference>
<keyword evidence="3" id="KW-0813">Transport</keyword>
<feature type="transmembrane region" description="Helical" evidence="8">
    <location>
        <begin position="329"/>
        <end position="353"/>
    </location>
</feature>
<feature type="transmembrane region" description="Helical" evidence="8">
    <location>
        <begin position="434"/>
        <end position="456"/>
    </location>
</feature>
<keyword evidence="10" id="KW-0762">Sugar transport</keyword>
<evidence type="ECO:0000256" key="5">
    <source>
        <dbReference type="ARBA" id="ARBA00022989"/>
    </source>
</evidence>
<evidence type="ECO:0000256" key="3">
    <source>
        <dbReference type="ARBA" id="ARBA00022448"/>
    </source>
</evidence>
<feature type="domain" description="Major facilitator superfamily (MFS) profile" evidence="9">
    <location>
        <begin position="94"/>
        <end position="522"/>
    </location>
</feature>
<evidence type="ECO:0000256" key="7">
    <source>
        <dbReference type="SAM" id="MobiDB-lite"/>
    </source>
</evidence>
<feature type="transmembrane region" description="Helical" evidence="8">
    <location>
        <begin position="385"/>
        <end position="405"/>
    </location>
</feature>
<evidence type="ECO:0000259" key="9">
    <source>
        <dbReference type="PROSITE" id="PS50850"/>
    </source>
</evidence>
<keyword evidence="5 8" id="KW-1133">Transmembrane helix</keyword>
<evidence type="ECO:0000256" key="2">
    <source>
        <dbReference type="ARBA" id="ARBA00008335"/>
    </source>
</evidence>
<feature type="transmembrane region" description="Helical" evidence="8">
    <location>
        <begin position="92"/>
        <end position="119"/>
    </location>
</feature>
<keyword evidence="4 8" id="KW-0812">Transmembrane</keyword>
<name>A0AAD4MWI0_9BILA</name>
<feature type="transmembrane region" description="Helical" evidence="8">
    <location>
        <begin position="245"/>
        <end position="266"/>
    </location>
</feature>
<dbReference type="PANTHER" id="PTHR23511">
    <property type="entry name" value="SYNAPTIC VESICLE GLYCOPROTEIN 2"/>
    <property type="match status" value="1"/>
</dbReference>
<dbReference type="PANTHER" id="PTHR23511:SF5">
    <property type="entry name" value="MAJOR FACILITATOR-TYPE TRANSPORTER HXNZ-RELATED"/>
    <property type="match status" value="1"/>
</dbReference>
<sequence length="530" mass="58658">MGDKVILTEVLEASRLTDAYSDLTAKKLIQQLKSGGASSDDSVRYEGIDGHNGDKVQIREPDDAKHSISSSGSDTFTVDDAVEYLGFGKFQLILSFFTGLAWMADAMEMMILSILSPALSCEWKITPVEQALITTCVFSGMMLSSTVWGKVCDRFGRRTGLMCAAMLTFVMGALSSLAPNFHSLLLLRGLTGIGIGGVPQSVTLYAEFLPMAQRAKCVVLIESFWAVGAAFESILALFIMETWGWRWLLLFSSIPLLIFSISCFWLPESARFLMASGKTDEAYQTLQRVARQNGKLLPQGRLVDNTNFNPEHRGHISNLFVDELFKTTLLLWFIWAVNAFSYYGVVLFTTVLFQSNDVCHGGIDMINGTIIGECKPLVQKDYIDLLSTTMAEFPGLLITVGVIEWLGRKRTMAMEFGVYSFFIMMLFFCLERRWVTFFIFVSRAFISGAFQSVYVYTPEVYPTSLRAIGLGASSSMARLGAIITPFVAQVASGHSLKIPIAIYSITSLCGLFAALSLPIETKGRQMKESH</sequence>
<reference evidence="10" key="1">
    <citation type="submission" date="2022-01" db="EMBL/GenBank/DDBJ databases">
        <title>Genome Sequence Resource for Two Populations of Ditylenchus destructor, the Migratory Endoparasitic Phytonematode.</title>
        <authorList>
            <person name="Zhang H."/>
            <person name="Lin R."/>
            <person name="Xie B."/>
        </authorList>
    </citation>
    <scope>NUCLEOTIDE SEQUENCE</scope>
    <source>
        <strain evidence="10">BazhouSP</strain>
    </source>
</reference>
<dbReference type="Pfam" id="PF00083">
    <property type="entry name" value="Sugar_tr"/>
    <property type="match status" value="1"/>
</dbReference>
<evidence type="ECO:0000313" key="10">
    <source>
        <dbReference type="EMBL" id="KAI1708831.1"/>
    </source>
</evidence>
<feature type="transmembrane region" description="Helical" evidence="8">
    <location>
        <begin position="468"/>
        <end position="488"/>
    </location>
</feature>
<organism evidence="10 11">
    <name type="scientific">Ditylenchus destructor</name>
    <dbReference type="NCBI Taxonomy" id="166010"/>
    <lineage>
        <taxon>Eukaryota</taxon>
        <taxon>Metazoa</taxon>
        <taxon>Ecdysozoa</taxon>
        <taxon>Nematoda</taxon>
        <taxon>Chromadorea</taxon>
        <taxon>Rhabditida</taxon>
        <taxon>Tylenchina</taxon>
        <taxon>Tylenchomorpha</taxon>
        <taxon>Sphaerularioidea</taxon>
        <taxon>Anguinidae</taxon>
        <taxon>Anguininae</taxon>
        <taxon>Ditylenchus</taxon>
    </lineage>
</organism>
<keyword evidence="6 8" id="KW-0472">Membrane</keyword>
<dbReference type="Gene3D" id="1.20.1250.20">
    <property type="entry name" value="MFS general substrate transporter like domains"/>
    <property type="match status" value="1"/>
</dbReference>
<dbReference type="PROSITE" id="PS50850">
    <property type="entry name" value="MFS"/>
    <property type="match status" value="1"/>
</dbReference>
<keyword evidence="11" id="KW-1185">Reference proteome</keyword>
<comment type="subcellular location">
    <subcellularLocation>
        <location evidence="1">Membrane</location>
        <topology evidence="1">Multi-pass membrane protein</topology>
    </subcellularLocation>
</comment>
<protein>
    <submittedName>
        <fullName evidence="10">Sugar transporter domain-containing protein</fullName>
    </submittedName>
</protein>
<dbReference type="GO" id="GO:0022857">
    <property type="term" value="F:transmembrane transporter activity"/>
    <property type="evidence" value="ECO:0007669"/>
    <property type="project" value="InterPro"/>
</dbReference>
<comment type="similarity">
    <text evidence="2">Belongs to the major facilitator superfamily.</text>
</comment>
<proteinExistence type="inferred from homology"/>
<dbReference type="InterPro" id="IPR005828">
    <property type="entry name" value="MFS_sugar_transport-like"/>
</dbReference>
<feature type="transmembrane region" description="Helical" evidence="8">
    <location>
        <begin position="500"/>
        <end position="519"/>
    </location>
</feature>
<dbReference type="EMBL" id="JAKKPZ010000033">
    <property type="protein sequence ID" value="KAI1708831.1"/>
    <property type="molecule type" value="Genomic_DNA"/>
</dbReference>
<dbReference type="AlphaFoldDB" id="A0AAD4MWI0"/>
<evidence type="ECO:0000313" key="11">
    <source>
        <dbReference type="Proteomes" id="UP001201812"/>
    </source>
</evidence>
<evidence type="ECO:0000256" key="1">
    <source>
        <dbReference type="ARBA" id="ARBA00004141"/>
    </source>
</evidence>
<dbReference type="InterPro" id="IPR036259">
    <property type="entry name" value="MFS_trans_sf"/>
</dbReference>
<feature type="transmembrane region" description="Helical" evidence="8">
    <location>
        <begin position="412"/>
        <end position="428"/>
    </location>
</feature>
<evidence type="ECO:0000256" key="4">
    <source>
        <dbReference type="ARBA" id="ARBA00022692"/>
    </source>
</evidence>
<feature type="transmembrane region" description="Helical" evidence="8">
    <location>
        <begin position="161"/>
        <end position="179"/>
    </location>
</feature>
<evidence type="ECO:0000256" key="6">
    <source>
        <dbReference type="ARBA" id="ARBA00023136"/>
    </source>
</evidence>
<evidence type="ECO:0000256" key="8">
    <source>
        <dbReference type="SAM" id="Phobius"/>
    </source>
</evidence>
<dbReference type="InterPro" id="IPR020846">
    <property type="entry name" value="MFS_dom"/>
</dbReference>
<feature type="transmembrane region" description="Helical" evidence="8">
    <location>
        <begin position="218"/>
        <end position="239"/>
    </location>
</feature>
<gene>
    <name evidence="10" type="ORF">DdX_11586</name>
</gene>
<dbReference type="Proteomes" id="UP001201812">
    <property type="component" value="Unassembled WGS sequence"/>
</dbReference>
<feature type="compositionally biased region" description="Basic and acidic residues" evidence="7">
    <location>
        <begin position="50"/>
        <end position="66"/>
    </location>
</feature>
<accession>A0AAD4MWI0</accession>
<feature type="region of interest" description="Disordered" evidence="7">
    <location>
        <begin position="50"/>
        <end position="72"/>
    </location>
</feature>
<feature type="transmembrane region" description="Helical" evidence="8">
    <location>
        <begin position="185"/>
        <end position="206"/>
    </location>
</feature>
<comment type="caution">
    <text evidence="10">The sequence shown here is derived from an EMBL/GenBank/DDBJ whole genome shotgun (WGS) entry which is preliminary data.</text>
</comment>
<dbReference type="SUPFAM" id="SSF103473">
    <property type="entry name" value="MFS general substrate transporter"/>
    <property type="match status" value="1"/>
</dbReference>